<dbReference type="GO" id="GO:0016747">
    <property type="term" value="F:acyltransferase activity, transferring groups other than amino-acyl groups"/>
    <property type="evidence" value="ECO:0007669"/>
    <property type="project" value="InterPro"/>
</dbReference>
<dbReference type="AlphaFoldDB" id="A0A4V2RYS5"/>
<keyword evidence="5" id="KW-1185">Reference proteome</keyword>
<evidence type="ECO:0000256" key="1">
    <source>
        <dbReference type="ARBA" id="ARBA00022679"/>
    </source>
</evidence>
<evidence type="ECO:0000256" key="2">
    <source>
        <dbReference type="ARBA" id="ARBA00023315"/>
    </source>
</evidence>
<organism evidence="4 5">
    <name type="scientific">Kribbella steppae</name>
    <dbReference type="NCBI Taxonomy" id="2512223"/>
    <lineage>
        <taxon>Bacteria</taxon>
        <taxon>Bacillati</taxon>
        <taxon>Actinomycetota</taxon>
        <taxon>Actinomycetes</taxon>
        <taxon>Propionibacteriales</taxon>
        <taxon>Kribbellaceae</taxon>
        <taxon>Kribbella</taxon>
    </lineage>
</organism>
<dbReference type="Pfam" id="PF13508">
    <property type="entry name" value="Acetyltransf_7"/>
    <property type="match status" value="1"/>
</dbReference>
<feature type="domain" description="N-acetyltransferase" evidence="3">
    <location>
        <begin position="6"/>
        <end position="156"/>
    </location>
</feature>
<dbReference type="CDD" id="cd04301">
    <property type="entry name" value="NAT_SF"/>
    <property type="match status" value="1"/>
</dbReference>
<dbReference type="EMBL" id="SLWN01000010">
    <property type="protein sequence ID" value="TCO22032.1"/>
    <property type="molecule type" value="Genomic_DNA"/>
</dbReference>
<keyword evidence="2" id="KW-0012">Acyltransferase</keyword>
<dbReference type="InterPro" id="IPR000182">
    <property type="entry name" value="GNAT_dom"/>
</dbReference>
<dbReference type="PANTHER" id="PTHR43877:SF2">
    <property type="entry name" value="AMINOALKYLPHOSPHONATE N-ACETYLTRANSFERASE-RELATED"/>
    <property type="match status" value="1"/>
</dbReference>
<dbReference type="InterPro" id="IPR016181">
    <property type="entry name" value="Acyl_CoA_acyltransferase"/>
</dbReference>
<gene>
    <name evidence="4" type="ORF">EV652_11017</name>
</gene>
<dbReference type="InterPro" id="IPR050832">
    <property type="entry name" value="Bact_Acetyltransf"/>
</dbReference>
<dbReference type="Gene3D" id="3.40.630.30">
    <property type="match status" value="1"/>
</dbReference>
<accession>A0A4V2RYS5</accession>
<reference evidence="4 5" key="1">
    <citation type="journal article" date="2015" name="Stand. Genomic Sci.">
        <title>Genomic Encyclopedia of Bacterial and Archaeal Type Strains, Phase III: the genomes of soil and plant-associated and newly described type strains.</title>
        <authorList>
            <person name="Whitman W.B."/>
            <person name="Woyke T."/>
            <person name="Klenk H.P."/>
            <person name="Zhou Y."/>
            <person name="Lilburn T.G."/>
            <person name="Beck B.J."/>
            <person name="De Vos P."/>
            <person name="Vandamme P."/>
            <person name="Eisen J.A."/>
            <person name="Garrity G."/>
            <person name="Hugenholtz P."/>
            <person name="Kyrpides N.C."/>
        </authorList>
    </citation>
    <scope>NUCLEOTIDE SEQUENCE [LARGE SCALE GENOMIC DNA]</scope>
    <source>
        <strain evidence="4 5">VKM Ac-2572</strain>
    </source>
</reference>
<name>A0A4V2RYS5_9ACTN</name>
<protein>
    <submittedName>
        <fullName evidence="4">Acetyltransferase (GNAT) family protein</fullName>
    </submittedName>
</protein>
<proteinExistence type="predicted"/>
<sequence length="156" mass="16689">MCLGCGVIRERSKDDLESCVGFLRDVHELAGYPLNWPADARAWLTPPGLLGAWVITTEDGRVAGHVALTAGSDGSALVERLFVDPKATGGGLGRQLLDHAVLMGSELGRRVCLEVADNCHAAIGLYRRAGWREIGRTPIDWGADQASAVLHFEPSS</sequence>
<evidence type="ECO:0000313" key="5">
    <source>
        <dbReference type="Proteomes" id="UP000294508"/>
    </source>
</evidence>
<dbReference type="Proteomes" id="UP000294508">
    <property type="component" value="Unassembled WGS sequence"/>
</dbReference>
<dbReference type="PANTHER" id="PTHR43877">
    <property type="entry name" value="AMINOALKYLPHOSPHONATE N-ACETYLTRANSFERASE-RELATED-RELATED"/>
    <property type="match status" value="1"/>
</dbReference>
<evidence type="ECO:0000259" key="3">
    <source>
        <dbReference type="PROSITE" id="PS51186"/>
    </source>
</evidence>
<dbReference type="SUPFAM" id="SSF55729">
    <property type="entry name" value="Acyl-CoA N-acyltransferases (Nat)"/>
    <property type="match status" value="1"/>
</dbReference>
<evidence type="ECO:0000313" key="4">
    <source>
        <dbReference type="EMBL" id="TCO22032.1"/>
    </source>
</evidence>
<comment type="caution">
    <text evidence="4">The sequence shown here is derived from an EMBL/GenBank/DDBJ whole genome shotgun (WGS) entry which is preliminary data.</text>
</comment>
<keyword evidence="1 4" id="KW-0808">Transferase</keyword>
<dbReference type="PROSITE" id="PS51186">
    <property type="entry name" value="GNAT"/>
    <property type="match status" value="1"/>
</dbReference>